<dbReference type="EMBL" id="CP039690">
    <property type="protein sequence ID" value="QCI67382.1"/>
    <property type="molecule type" value="Genomic_DNA"/>
</dbReference>
<sequence>MSKRSERLLLLMQALRRRRRPATGQVLADEMGISLRSLYRDIETLKSLGAAIDGAAGLGFQLRADYFMPPLMFSEAEVEALVLGLRSLIHGPDADMAETARDASAKIAAMLPEDRRGDMEAVGLFAVPGRAPEAADHTLADLRKALRDELQVELSYRDGEGQLTERTIHPVALGYRDDGQMLVAWCMLRGDYRRFRIERMEQVRLTDRRLPRPRRTLLHEWRMANQLPDLA</sequence>
<dbReference type="InterPro" id="IPR036390">
    <property type="entry name" value="WH_DNA-bd_sf"/>
</dbReference>
<accession>A0A4D7BHN6</accession>
<evidence type="ECO:0000313" key="3">
    <source>
        <dbReference type="EMBL" id="QCI67382.1"/>
    </source>
</evidence>
<dbReference type="AlphaFoldDB" id="A0A4D7BHN6"/>
<dbReference type="OrthoDB" id="9807255at2"/>
<dbReference type="Gene3D" id="1.10.10.10">
    <property type="entry name" value="Winged helix-like DNA-binding domain superfamily/Winged helix DNA-binding domain"/>
    <property type="match status" value="1"/>
</dbReference>
<dbReference type="PANTHER" id="PTHR34580">
    <property type="match status" value="1"/>
</dbReference>
<protein>
    <submittedName>
        <fullName evidence="3">YafY family transcriptional regulator</fullName>
    </submittedName>
</protein>
<dbReference type="KEGG" id="pstg:E8M01_26050"/>
<evidence type="ECO:0000259" key="2">
    <source>
        <dbReference type="Pfam" id="PF13280"/>
    </source>
</evidence>
<dbReference type="InterPro" id="IPR026881">
    <property type="entry name" value="WYL_dom"/>
</dbReference>
<evidence type="ECO:0000313" key="4">
    <source>
        <dbReference type="Proteomes" id="UP000298781"/>
    </source>
</evidence>
<dbReference type="RefSeq" id="WP_136962813.1">
    <property type="nucleotide sequence ID" value="NZ_CP039690.1"/>
</dbReference>
<feature type="domain" description="Helix-turn-helix type 11" evidence="1">
    <location>
        <begin position="7"/>
        <end position="61"/>
    </location>
</feature>
<keyword evidence="4" id="KW-1185">Reference proteome</keyword>
<organism evidence="3 4">
    <name type="scientific">Phreatobacter stygius</name>
    <dbReference type="NCBI Taxonomy" id="1940610"/>
    <lineage>
        <taxon>Bacteria</taxon>
        <taxon>Pseudomonadati</taxon>
        <taxon>Pseudomonadota</taxon>
        <taxon>Alphaproteobacteria</taxon>
        <taxon>Hyphomicrobiales</taxon>
        <taxon>Phreatobacteraceae</taxon>
        <taxon>Phreatobacter</taxon>
    </lineage>
</organism>
<reference evidence="3 4" key="1">
    <citation type="submission" date="2019-04" db="EMBL/GenBank/DDBJ databases">
        <title>Phreatobacter aquaticus sp. nov.</title>
        <authorList>
            <person name="Choi A."/>
        </authorList>
    </citation>
    <scope>NUCLEOTIDE SEQUENCE [LARGE SCALE GENOMIC DNA]</scope>
    <source>
        <strain evidence="3 4">KCTC 52518</strain>
    </source>
</reference>
<dbReference type="Pfam" id="PF08279">
    <property type="entry name" value="HTH_11"/>
    <property type="match status" value="1"/>
</dbReference>
<gene>
    <name evidence="3" type="ORF">E8M01_26050</name>
</gene>
<dbReference type="Pfam" id="PF13280">
    <property type="entry name" value="WYL"/>
    <property type="match status" value="1"/>
</dbReference>
<feature type="domain" description="WYL" evidence="2">
    <location>
        <begin position="138"/>
        <end position="204"/>
    </location>
</feature>
<dbReference type="Proteomes" id="UP000298781">
    <property type="component" value="Chromosome"/>
</dbReference>
<dbReference type="InterPro" id="IPR036388">
    <property type="entry name" value="WH-like_DNA-bd_sf"/>
</dbReference>
<dbReference type="PROSITE" id="PS52050">
    <property type="entry name" value="WYL"/>
    <property type="match status" value="1"/>
</dbReference>
<dbReference type="InterPro" id="IPR051534">
    <property type="entry name" value="CBASS_pafABC_assoc_protein"/>
</dbReference>
<name>A0A4D7BHN6_9HYPH</name>
<evidence type="ECO:0000259" key="1">
    <source>
        <dbReference type="Pfam" id="PF08279"/>
    </source>
</evidence>
<proteinExistence type="predicted"/>
<dbReference type="SUPFAM" id="SSF46785">
    <property type="entry name" value="Winged helix' DNA-binding domain"/>
    <property type="match status" value="1"/>
</dbReference>
<dbReference type="PANTHER" id="PTHR34580:SF3">
    <property type="entry name" value="PROTEIN PAFB"/>
    <property type="match status" value="1"/>
</dbReference>
<dbReference type="InterPro" id="IPR013196">
    <property type="entry name" value="HTH_11"/>
</dbReference>